<sequence>MGCRRSKVREVSCWRNRLLEKYIVRELGCGKIAVSEIDVRK</sequence>
<evidence type="ECO:0000313" key="1">
    <source>
        <dbReference type="EMBL" id="CAG8827991.1"/>
    </source>
</evidence>
<evidence type="ECO:0000313" key="2">
    <source>
        <dbReference type="Proteomes" id="UP000789920"/>
    </source>
</evidence>
<keyword evidence="2" id="KW-1185">Reference proteome</keyword>
<accession>A0ACA9S5X3</accession>
<gene>
    <name evidence="1" type="ORF">RPERSI_LOCUS27123</name>
</gene>
<proteinExistence type="predicted"/>
<name>A0ACA9S5X3_9GLOM</name>
<protein>
    <submittedName>
        <fullName evidence="1">20555_t:CDS:1</fullName>
    </submittedName>
</protein>
<organism evidence="1 2">
    <name type="scientific">Racocetra persica</name>
    <dbReference type="NCBI Taxonomy" id="160502"/>
    <lineage>
        <taxon>Eukaryota</taxon>
        <taxon>Fungi</taxon>
        <taxon>Fungi incertae sedis</taxon>
        <taxon>Mucoromycota</taxon>
        <taxon>Glomeromycotina</taxon>
        <taxon>Glomeromycetes</taxon>
        <taxon>Diversisporales</taxon>
        <taxon>Gigasporaceae</taxon>
        <taxon>Racocetra</taxon>
    </lineage>
</organism>
<reference evidence="1" key="1">
    <citation type="submission" date="2021-06" db="EMBL/GenBank/DDBJ databases">
        <authorList>
            <person name="Kallberg Y."/>
            <person name="Tangrot J."/>
            <person name="Rosling A."/>
        </authorList>
    </citation>
    <scope>NUCLEOTIDE SEQUENCE</scope>
    <source>
        <strain evidence="1">MA461A</strain>
    </source>
</reference>
<feature type="non-terminal residue" evidence="1">
    <location>
        <position position="41"/>
    </location>
</feature>
<comment type="caution">
    <text evidence="1">The sequence shown here is derived from an EMBL/GenBank/DDBJ whole genome shotgun (WGS) entry which is preliminary data.</text>
</comment>
<dbReference type="Proteomes" id="UP000789920">
    <property type="component" value="Unassembled WGS sequence"/>
</dbReference>
<dbReference type="EMBL" id="CAJVQC010094730">
    <property type="protein sequence ID" value="CAG8827991.1"/>
    <property type="molecule type" value="Genomic_DNA"/>
</dbReference>